<dbReference type="RefSeq" id="WP_056963404.1">
    <property type="nucleotide sequence ID" value="NZ_AZEU01000127.1"/>
</dbReference>
<dbReference type="Pfam" id="PF07355">
    <property type="entry name" value="GRDB"/>
    <property type="match status" value="1"/>
</dbReference>
<organism evidence="3 4">
    <name type="scientific">Lacticaseibacillus manihotivorans DSM 13343 = JCM 12514</name>
    <dbReference type="NCBI Taxonomy" id="1423769"/>
    <lineage>
        <taxon>Bacteria</taxon>
        <taxon>Bacillati</taxon>
        <taxon>Bacillota</taxon>
        <taxon>Bacilli</taxon>
        <taxon>Lactobacillales</taxon>
        <taxon>Lactobacillaceae</taxon>
        <taxon>Lacticaseibacillus</taxon>
    </lineage>
</organism>
<dbReference type="Proteomes" id="UP000051790">
    <property type="component" value="Unassembled WGS sequence"/>
</dbReference>
<keyword evidence="1" id="KW-0712">Selenocysteine</keyword>
<evidence type="ECO:0000256" key="1">
    <source>
        <dbReference type="ARBA" id="ARBA00022933"/>
    </source>
</evidence>
<protein>
    <submittedName>
        <fullName evidence="3">Glycine sarcosine betaine reductase selenoprotein B</fullName>
    </submittedName>
</protein>
<dbReference type="EMBL" id="AZEU01000127">
    <property type="protein sequence ID" value="KRL45389.1"/>
    <property type="molecule type" value="Genomic_DNA"/>
</dbReference>
<dbReference type="InterPro" id="IPR048083">
    <property type="entry name" value="GrdB-like"/>
</dbReference>
<accession>A0A0R1QKT2</accession>
<keyword evidence="2" id="KW-0560">Oxidoreductase</keyword>
<name>A0A0R1QKT2_9LACO</name>
<proteinExistence type="predicted"/>
<reference evidence="3 4" key="1">
    <citation type="journal article" date="2015" name="Genome Announc.">
        <title>Expanding the biotechnology potential of lactobacilli through comparative genomics of 213 strains and associated genera.</title>
        <authorList>
            <person name="Sun Z."/>
            <person name="Harris H.M."/>
            <person name="McCann A."/>
            <person name="Guo C."/>
            <person name="Argimon S."/>
            <person name="Zhang W."/>
            <person name="Yang X."/>
            <person name="Jeffery I.B."/>
            <person name="Cooney J.C."/>
            <person name="Kagawa T.F."/>
            <person name="Liu W."/>
            <person name="Song Y."/>
            <person name="Salvetti E."/>
            <person name="Wrobel A."/>
            <person name="Rasinkangas P."/>
            <person name="Parkhill J."/>
            <person name="Rea M.C."/>
            <person name="O'Sullivan O."/>
            <person name="Ritari J."/>
            <person name="Douillard F.P."/>
            <person name="Paul Ross R."/>
            <person name="Yang R."/>
            <person name="Briner A.E."/>
            <person name="Felis G.E."/>
            <person name="de Vos W.M."/>
            <person name="Barrangou R."/>
            <person name="Klaenhammer T.R."/>
            <person name="Caufield P.W."/>
            <person name="Cui Y."/>
            <person name="Zhang H."/>
            <person name="O'Toole P.W."/>
        </authorList>
    </citation>
    <scope>NUCLEOTIDE SEQUENCE [LARGE SCALE GENOMIC DNA]</scope>
    <source>
        <strain evidence="3 4">DSM 13343</strain>
    </source>
</reference>
<comment type="caution">
    <text evidence="3">The sequence shown here is derived from an EMBL/GenBank/DDBJ whole genome shotgun (WGS) entry which is preliminary data.</text>
</comment>
<evidence type="ECO:0000256" key="2">
    <source>
        <dbReference type="ARBA" id="ARBA00023002"/>
    </source>
</evidence>
<evidence type="ECO:0000313" key="3">
    <source>
        <dbReference type="EMBL" id="KRL45389.1"/>
    </source>
</evidence>
<dbReference type="PATRIC" id="fig|1423769.4.peg.762"/>
<dbReference type="InterPro" id="IPR010187">
    <property type="entry name" value="Various_sel_PB"/>
</dbReference>
<dbReference type="OrthoDB" id="9764267at2"/>
<dbReference type="AlphaFoldDB" id="A0A0R1QKT2"/>
<sequence>MKAIIILDQIQAGLGGKERADTPLGGKKLAMGSAENVAHALSAVDGEIMGTFYCGTEYYQQNRDLVQGKFARMSEKMAPDIVILGPTYDYPEFATMACELGDYIQQNTKLPVILAIAQEKNEALLPTYQDQLTIVKMPKKGGTGLSDSINHLAKGCAALAFGGDVATFKSDYCYHD</sequence>
<evidence type="ECO:0000313" key="4">
    <source>
        <dbReference type="Proteomes" id="UP000051790"/>
    </source>
</evidence>
<dbReference type="GO" id="GO:0050485">
    <property type="term" value="F:oxidoreductase activity, acting on X-H and Y-H to form an X-Y bond, with a disulfide as acceptor"/>
    <property type="evidence" value="ECO:0007669"/>
    <property type="project" value="InterPro"/>
</dbReference>
<dbReference type="NCBIfam" id="NF041545">
    <property type="entry name" value="GrdB_like_no_Se"/>
    <property type="match status" value="1"/>
</dbReference>
<gene>
    <name evidence="3" type="ORF">FD01_GL000715</name>
</gene>
<keyword evidence="4" id="KW-1185">Reference proteome</keyword>